<dbReference type="PANTHER" id="PTHR37305:SF1">
    <property type="entry name" value="MEMBRANE PROTEIN"/>
    <property type="match status" value="1"/>
</dbReference>
<dbReference type="Pfam" id="PF12679">
    <property type="entry name" value="ABC2_membrane_2"/>
    <property type="match status" value="1"/>
</dbReference>
<sequence>MMNLVKNEWIKIFAKKSSWIYFILLAVFLIIMTVATAYIDQEKTESNWRPGVEQEIADLNQQQKDPKLDAGEKEDLAQQAAEKQFYLDKNVNPALKSNWQYANADGVALFSTVALFCVIIASTSVASEFSDGTIKQLLIRPHRRWKILLSKYISVVAYSFLLLLFLAAANVIAGTFLYGAGDFGAKIAETPMTFSGGEPVIAAVGNMYIEKILLFIPNLIMVVTISFMLSTLFKSQSMAVGFGIFVLFMNSALNIGVQLLIGLKQEWAKLLLFPHLELMQFSAAEEILPGVTLMFSLAVLLVYYIIFMAITFFFFQRKDVSI</sequence>
<feature type="transmembrane region" description="Helical" evidence="1">
    <location>
        <begin position="148"/>
        <end position="173"/>
    </location>
</feature>
<keyword evidence="3" id="KW-1185">Reference proteome</keyword>
<organism evidence="2 3">
    <name type="scientific">Metabacillus flavus</name>
    <dbReference type="NCBI Taxonomy" id="2823519"/>
    <lineage>
        <taxon>Bacteria</taxon>
        <taxon>Bacillati</taxon>
        <taxon>Bacillota</taxon>
        <taxon>Bacilli</taxon>
        <taxon>Bacillales</taxon>
        <taxon>Bacillaceae</taxon>
        <taxon>Metabacillus</taxon>
    </lineage>
</organism>
<keyword evidence="1" id="KW-0472">Membrane</keyword>
<proteinExistence type="predicted"/>
<evidence type="ECO:0000256" key="1">
    <source>
        <dbReference type="SAM" id="Phobius"/>
    </source>
</evidence>
<feature type="transmembrane region" description="Helical" evidence="1">
    <location>
        <begin position="20"/>
        <end position="39"/>
    </location>
</feature>
<dbReference type="EMBL" id="JAGVRK010000001">
    <property type="protein sequence ID" value="MBS2967229.1"/>
    <property type="molecule type" value="Genomic_DNA"/>
</dbReference>
<feature type="transmembrane region" description="Helical" evidence="1">
    <location>
        <begin position="212"/>
        <end position="233"/>
    </location>
</feature>
<dbReference type="PANTHER" id="PTHR37305">
    <property type="entry name" value="INTEGRAL MEMBRANE PROTEIN-RELATED"/>
    <property type="match status" value="1"/>
</dbReference>
<evidence type="ECO:0000313" key="3">
    <source>
        <dbReference type="Proteomes" id="UP000682403"/>
    </source>
</evidence>
<feature type="transmembrane region" description="Helical" evidence="1">
    <location>
        <begin position="287"/>
        <end position="315"/>
    </location>
</feature>
<dbReference type="Proteomes" id="UP000682403">
    <property type="component" value="Unassembled WGS sequence"/>
</dbReference>
<feature type="transmembrane region" description="Helical" evidence="1">
    <location>
        <begin position="107"/>
        <end position="127"/>
    </location>
</feature>
<evidence type="ECO:0000313" key="2">
    <source>
        <dbReference type="EMBL" id="MBS2967229.1"/>
    </source>
</evidence>
<protein>
    <submittedName>
        <fullName evidence="2">ABC transporter permease subunit</fullName>
    </submittedName>
</protein>
<name>A0ABS5L9C6_9BACI</name>
<accession>A0ABS5L9C6</accession>
<keyword evidence="1" id="KW-1133">Transmembrane helix</keyword>
<gene>
    <name evidence="2" type="ORF">J9317_00125</name>
</gene>
<comment type="caution">
    <text evidence="2">The sequence shown here is derived from an EMBL/GenBank/DDBJ whole genome shotgun (WGS) entry which is preliminary data.</text>
</comment>
<keyword evidence="1" id="KW-0812">Transmembrane</keyword>
<feature type="transmembrane region" description="Helical" evidence="1">
    <location>
        <begin position="240"/>
        <end position="261"/>
    </location>
</feature>
<dbReference type="RefSeq" id="WP_211555570.1">
    <property type="nucleotide sequence ID" value="NZ_JAGVRK010000001.1"/>
</dbReference>
<reference evidence="2 3" key="1">
    <citation type="submission" date="2021-04" db="EMBL/GenBank/DDBJ databases">
        <title>Metabacillus sp. strain KIGAM252 whole genome sequence.</title>
        <authorList>
            <person name="Seo M.-J."/>
            <person name="Cho E.-S."/>
            <person name="Hwang C.Y."/>
            <person name="Yoon D.J."/>
        </authorList>
    </citation>
    <scope>NUCLEOTIDE SEQUENCE [LARGE SCALE GENOMIC DNA]</scope>
    <source>
        <strain evidence="2 3">KIGAM252</strain>
    </source>
</reference>